<dbReference type="OMA" id="KGYHQAS"/>
<dbReference type="PANTHER" id="PTHR43864">
    <property type="entry name" value="HYPOXANTHINE/GUANINE PHOSPHORIBOSYLTRANSFERASE"/>
    <property type="match status" value="1"/>
</dbReference>
<dbReference type="OrthoDB" id="31493at2157"/>
<evidence type="ECO:0000313" key="6">
    <source>
        <dbReference type="EMBL" id="AKV75458.1"/>
    </source>
</evidence>
<dbReference type="EMBL" id="CP012173">
    <property type="protein sequence ID" value="AKV75458.1"/>
    <property type="molecule type" value="Genomic_DNA"/>
</dbReference>
<evidence type="ECO:0000256" key="2">
    <source>
        <dbReference type="ARBA" id="ARBA00022726"/>
    </source>
</evidence>
<dbReference type="GO" id="GO:0006166">
    <property type="term" value="P:purine ribonucleoside salvage"/>
    <property type="evidence" value="ECO:0007669"/>
    <property type="project" value="UniProtKB-KW"/>
</dbReference>
<evidence type="ECO:0000313" key="9">
    <source>
        <dbReference type="EMBL" id="AKV84168.1"/>
    </source>
</evidence>
<dbReference type="InterPro" id="IPR050118">
    <property type="entry name" value="Pur/Pyrimidine_PRTase"/>
</dbReference>
<dbReference type="GO" id="GO:0016757">
    <property type="term" value="F:glycosyltransferase activity"/>
    <property type="evidence" value="ECO:0007669"/>
    <property type="project" value="UniProtKB-KW"/>
</dbReference>
<evidence type="ECO:0000256" key="1">
    <source>
        <dbReference type="ARBA" id="ARBA00022679"/>
    </source>
</evidence>
<dbReference type="PANTHER" id="PTHR43864:SF1">
    <property type="entry name" value="XANTHINE PHOSPHORIBOSYLTRANSFERASE"/>
    <property type="match status" value="1"/>
</dbReference>
<dbReference type="EMBL" id="CP012172">
    <property type="protein sequence ID" value="AKV73214.1"/>
    <property type="molecule type" value="Genomic_DNA"/>
</dbReference>
<dbReference type="Proteomes" id="UP000061362">
    <property type="component" value="Chromosome"/>
</dbReference>
<dbReference type="InterPro" id="IPR000836">
    <property type="entry name" value="PRTase_dom"/>
</dbReference>
<dbReference type="Proteomes" id="UP000068832">
    <property type="component" value="Chromosome"/>
</dbReference>
<dbReference type="Pfam" id="PF00156">
    <property type="entry name" value="Pribosyltran"/>
    <property type="match status" value="1"/>
</dbReference>
<evidence type="ECO:0000313" key="14">
    <source>
        <dbReference type="Proteomes" id="UP000062475"/>
    </source>
</evidence>
<keyword evidence="1 4" id="KW-0808">Transferase</keyword>
<evidence type="ECO:0000313" key="15">
    <source>
        <dbReference type="Proteomes" id="UP000068832"/>
    </source>
</evidence>
<evidence type="ECO:0000313" key="7">
    <source>
        <dbReference type="EMBL" id="AKV77704.1"/>
    </source>
</evidence>
<keyword evidence="2" id="KW-0660">Purine salvage</keyword>
<dbReference type="EMBL" id="CP008822">
    <property type="protein sequence ID" value="AIM26187.1"/>
    <property type="molecule type" value="Genomic_DNA"/>
</dbReference>
<evidence type="ECO:0000313" key="5">
    <source>
        <dbReference type="EMBL" id="AKV73214.1"/>
    </source>
</evidence>
<sequence>MIRDGSKDRDLRDRLLAVDLLRELKNKYTYKELSRLLGLQESLLCRYVNGSTVPSEQQARDLISKVGQKGFLHRFFQDKIRKFPDSFIDTSELLHYPSMLKILLETHVSRFEDVEKIVGIASNGIPFATIVATILDKPLIIVKKHKDSIHLTYVEESVRESDSVVVSIYARKDFISKSDRVLIVDDVMRSGKTLLSTSKLVRKAGGRVAGALIVVAKRENINSVNEFPMEVVFDL</sequence>
<evidence type="ECO:0000313" key="4">
    <source>
        <dbReference type="EMBL" id="AIM26187.1"/>
    </source>
</evidence>
<dbReference type="EMBL" id="CP012176">
    <property type="protein sequence ID" value="AKV84168.1"/>
    <property type="molecule type" value="Genomic_DNA"/>
</dbReference>
<dbReference type="Proteomes" id="UP000056255">
    <property type="component" value="Chromosome"/>
</dbReference>
<dbReference type="InterPro" id="IPR029057">
    <property type="entry name" value="PRTase-like"/>
</dbReference>
<gene>
    <name evidence="4" type="ORF">HA72_0023</name>
    <name evidence="5" type="ORF">MsedA_0025</name>
    <name evidence="6" type="ORF">MsedB_0025</name>
    <name evidence="7" type="ORF">MsedC_0024</name>
    <name evidence="8" type="ORF">MsedD_0025</name>
    <name evidence="9" type="ORF">MsedE_0025</name>
</gene>
<dbReference type="SUPFAM" id="SSF53271">
    <property type="entry name" value="PRTase-like"/>
    <property type="match status" value="1"/>
</dbReference>
<dbReference type="EMBL" id="CP012174">
    <property type="protein sequence ID" value="AKV77704.1"/>
    <property type="molecule type" value="Genomic_DNA"/>
</dbReference>
<dbReference type="CDD" id="cd06223">
    <property type="entry name" value="PRTases_typeI"/>
    <property type="match status" value="1"/>
</dbReference>
<reference evidence="9 11" key="3">
    <citation type="submission" date="2015-07" db="EMBL/GenBank/DDBJ databases">
        <title>Physiological, transcriptional responses and genome re-sequencing of acid resistant extremely thermoacidophilic Metallosphaera sedula SARC-M1.</title>
        <authorList>
            <person name="Ai C."/>
            <person name="McCarthy S."/>
            <person name="Eckrich V."/>
            <person name="Rudrappa D."/>
            <person name="Qiu G."/>
            <person name="Blum P."/>
        </authorList>
    </citation>
    <scope>NUCLEOTIDE SEQUENCE [LARGE SCALE GENOMIC DNA]</scope>
    <source>
        <strain evidence="9 11">SARC-M1</strain>
    </source>
</reference>
<dbReference type="PATRIC" id="fig|43687.5.peg.24"/>
<dbReference type="Proteomes" id="UP000062398">
    <property type="component" value="Chromosome"/>
</dbReference>
<evidence type="ECO:0000313" key="8">
    <source>
        <dbReference type="EMBL" id="AKV79949.1"/>
    </source>
</evidence>
<evidence type="ECO:0000313" key="12">
    <source>
        <dbReference type="Proteomes" id="UP000061362"/>
    </source>
</evidence>
<evidence type="ECO:0000313" key="13">
    <source>
        <dbReference type="Proteomes" id="UP000062398"/>
    </source>
</evidence>
<dbReference type="Proteomes" id="UP000029084">
    <property type="component" value="Chromosome"/>
</dbReference>
<dbReference type="Gene3D" id="3.40.50.2020">
    <property type="match status" value="1"/>
</dbReference>
<dbReference type="RefSeq" id="WP_011921169.1">
    <property type="nucleotide sequence ID" value="NZ_AP019770.1"/>
</dbReference>
<proteinExistence type="predicted"/>
<accession>A0A088E301</accession>
<evidence type="ECO:0000259" key="3">
    <source>
        <dbReference type="Pfam" id="PF00156"/>
    </source>
</evidence>
<dbReference type="Proteomes" id="UP000062475">
    <property type="component" value="Chromosome"/>
</dbReference>
<evidence type="ECO:0000313" key="11">
    <source>
        <dbReference type="Proteomes" id="UP000056255"/>
    </source>
</evidence>
<protein>
    <submittedName>
        <fullName evidence="4">Phosphoribosyltransferase</fullName>
    </submittedName>
</protein>
<name>A0A088E301_9CREN</name>
<reference evidence="4 10" key="1">
    <citation type="journal article" date="2014" name="J. Bacteriol.">
        <title>Role of an Archaeal PitA Transporter in the Copper and Arsenic Resistance of Metallosphaera sedula, an Extreme Thermoacidophile.</title>
        <authorList>
            <person name="McCarthy S."/>
            <person name="Ai C."/>
            <person name="Wheaton G."/>
            <person name="Tevatia R."/>
            <person name="Eckrich V."/>
            <person name="Kelly R."/>
            <person name="Blum P."/>
        </authorList>
    </citation>
    <scope>NUCLEOTIDE SEQUENCE [LARGE SCALE GENOMIC DNA]</scope>
    <source>
        <strain evidence="4 10">CuR1</strain>
    </source>
</reference>
<reference evidence="12 13" key="2">
    <citation type="journal article" date="2015" name="Genome Announc.">
        <title>Complete Genome Sequences of Evolved Arsenate-Resistant Metallosphaera sedula Strains.</title>
        <authorList>
            <person name="Ai C."/>
            <person name="McCarthy S."/>
            <person name="Schackwitz W."/>
            <person name="Martin J."/>
            <person name="Lipzen A."/>
            <person name="Blum P."/>
        </authorList>
    </citation>
    <scope>NUCLEOTIDE SEQUENCE [LARGE SCALE GENOMIC DNA]</scope>
    <source>
        <strain evidence="7 13">ARS120-1</strain>
        <strain evidence="8 12">ARS120-2</strain>
        <strain evidence="5 15">ARS50-1</strain>
        <strain evidence="6 14">ARS50-2</strain>
    </source>
</reference>
<organism evidence="4 10">
    <name type="scientific">Metallosphaera sedula</name>
    <dbReference type="NCBI Taxonomy" id="43687"/>
    <lineage>
        <taxon>Archaea</taxon>
        <taxon>Thermoproteota</taxon>
        <taxon>Thermoprotei</taxon>
        <taxon>Sulfolobales</taxon>
        <taxon>Sulfolobaceae</taxon>
        <taxon>Metallosphaera</taxon>
    </lineage>
</organism>
<dbReference type="GeneID" id="91756873"/>
<dbReference type="AlphaFoldDB" id="A0A088E301"/>
<keyword evidence="4" id="KW-0328">Glycosyltransferase</keyword>
<dbReference type="EMBL" id="CP012175">
    <property type="protein sequence ID" value="AKV79949.1"/>
    <property type="molecule type" value="Genomic_DNA"/>
</dbReference>
<feature type="domain" description="Phosphoribosyltransferase" evidence="3">
    <location>
        <begin position="114"/>
        <end position="220"/>
    </location>
</feature>
<evidence type="ECO:0000313" key="10">
    <source>
        <dbReference type="Proteomes" id="UP000029084"/>
    </source>
</evidence>